<comment type="caution">
    <text evidence="1">The sequence shown here is derived from an EMBL/GenBank/DDBJ whole genome shotgun (WGS) entry which is preliminary data.</text>
</comment>
<keyword evidence="2" id="KW-1185">Reference proteome</keyword>
<accession>A0AAW1DIA4</accession>
<evidence type="ECO:0000313" key="2">
    <source>
        <dbReference type="Proteomes" id="UP001461498"/>
    </source>
</evidence>
<sequence length="58" mass="6464">MNGSSLSMGPVTRHQAGMYQCIANNGVGYPAVRELTLRVLCEYRNLDTILSFLLIVIY</sequence>
<dbReference type="SUPFAM" id="SSF48726">
    <property type="entry name" value="Immunoglobulin"/>
    <property type="match status" value="1"/>
</dbReference>
<protein>
    <submittedName>
        <fullName evidence="1">Uncharacterized protein</fullName>
    </submittedName>
</protein>
<dbReference type="EMBL" id="JAPXFL010000002">
    <property type="protein sequence ID" value="KAK9510568.1"/>
    <property type="molecule type" value="Genomic_DNA"/>
</dbReference>
<gene>
    <name evidence="1" type="ORF">O3M35_005317</name>
</gene>
<dbReference type="AlphaFoldDB" id="A0AAW1DIA4"/>
<name>A0AAW1DIA4_9HEMI</name>
<evidence type="ECO:0000313" key="1">
    <source>
        <dbReference type="EMBL" id="KAK9510568.1"/>
    </source>
</evidence>
<dbReference type="InterPro" id="IPR036179">
    <property type="entry name" value="Ig-like_dom_sf"/>
</dbReference>
<reference evidence="1 2" key="1">
    <citation type="submission" date="2022-12" db="EMBL/GenBank/DDBJ databases">
        <title>Chromosome-level genome assembly of true bugs.</title>
        <authorList>
            <person name="Ma L."/>
            <person name="Li H."/>
        </authorList>
    </citation>
    <scope>NUCLEOTIDE SEQUENCE [LARGE SCALE GENOMIC DNA]</scope>
    <source>
        <strain evidence="1">Lab_2022b</strain>
    </source>
</reference>
<dbReference type="InterPro" id="IPR013783">
    <property type="entry name" value="Ig-like_fold"/>
</dbReference>
<dbReference type="Gene3D" id="2.60.40.10">
    <property type="entry name" value="Immunoglobulins"/>
    <property type="match status" value="1"/>
</dbReference>
<proteinExistence type="predicted"/>
<organism evidence="1 2">
    <name type="scientific">Rhynocoris fuscipes</name>
    <dbReference type="NCBI Taxonomy" id="488301"/>
    <lineage>
        <taxon>Eukaryota</taxon>
        <taxon>Metazoa</taxon>
        <taxon>Ecdysozoa</taxon>
        <taxon>Arthropoda</taxon>
        <taxon>Hexapoda</taxon>
        <taxon>Insecta</taxon>
        <taxon>Pterygota</taxon>
        <taxon>Neoptera</taxon>
        <taxon>Paraneoptera</taxon>
        <taxon>Hemiptera</taxon>
        <taxon>Heteroptera</taxon>
        <taxon>Panheteroptera</taxon>
        <taxon>Cimicomorpha</taxon>
        <taxon>Reduviidae</taxon>
        <taxon>Harpactorinae</taxon>
        <taxon>Harpactorini</taxon>
        <taxon>Rhynocoris</taxon>
    </lineage>
</organism>
<dbReference type="Proteomes" id="UP001461498">
    <property type="component" value="Unassembled WGS sequence"/>
</dbReference>